<feature type="compositionally biased region" description="Low complexity" evidence="1">
    <location>
        <begin position="76"/>
        <end position="89"/>
    </location>
</feature>
<name>A0A061AVU8_RHOTO</name>
<accession>A0A061AVU8</accession>
<evidence type="ECO:0000313" key="2">
    <source>
        <dbReference type="EMBL" id="CDR41704.1"/>
    </source>
</evidence>
<sequence>MRYSSASFSLERTPPVVSSVRAEYLDDLRRQARPLYKVKRFVRRCFGVKEEKKERKVQSFKAHVRRTTSNMTIAPSSRSSGSAYSDESSPAFPASTLTTSLEGDVPKDDLGDSDFEDDLASPRRRCSTLPVCLRREWRSFSPRQPVPPLTAFPSLAVNDILNCFPSPPSPSTSYKKLYISTTTRASQRGCADEVMDEADECVDWVKWLDEWWRIQDVGEVKQEVVRGGRRARKESLPAGRGQT</sequence>
<dbReference type="AlphaFoldDB" id="A0A061AVU8"/>
<feature type="region of interest" description="Disordered" evidence="1">
    <location>
        <begin position="68"/>
        <end position="117"/>
    </location>
</feature>
<proteinExistence type="predicted"/>
<gene>
    <name evidence="2" type="ORF">RHTO0S_06e04456g</name>
</gene>
<reference evidence="2" key="1">
    <citation type="journal article" date="2014" name="Genome Announc.">
        <title>Draft genome sequence of Rhodosporidium toruloides CECT1137, an oleaginous yeast of biotechnological interest.</title>
        <authorList>
            <person name="Morin N."/>
            <person name="Calcas X."/>
            <person name="Devillers H."/>
            <person name="Durrens P."/>
            <person name="Sherman D.J."/>
            <person name="Nicaud J.-M."/>
            <person name="Neuveglise C."/>
        </authorList>
    </citation>
    <scope>NUCLEOTIDE SEQUENCE</scope>
    <source>
        <strain evidence="2">CECT1137</strain>
    </source>
</reference>
<dbReference type="EMBL" id="LK052941">
    <property type="protein sequence ID" value="CDR41704.1"/>
    <property type="molecule type" value="Genomic_DNA"/>
</dbReference>
<organism evidence="2">
    <name type="scientific">Rhodotorula toruloides</name>
    <name type="common">Yeast</name>
    <name type="synonym">Rhodosporidium toruloides</name>
    <dbReference type="NCBI Taxonomy" id="5286"/>
    <lineage>
        <taxon>Eukaryota</taxon>
        <taxon>Fungi</taxon>
        <taxon>Dikarya</taxon>
        <taxon>Basidiomycota</taxon>
        <taxon>Pucciniomycotina</taxon>
        <taxon>Microbotryomycetes</taxon>
        <taxon>Sporidiobolales</taxon>
        <taxon>Sporidiobolaceae</taxon>
        <taxon>Rhodotorula</taxon>
    </lineage>
</organism>
<protein>
    <submittedName>
        <fullName evidence="2">RHTO0S06e04456g1_1</fullName>
    </submittedName>
</protein>
<evidence type="ECO:0000256" key="1">
    <source>
        <dbReference type="SAM" id="MobiDB-lite"/>
    </source>
</evidence>